<dbReference type="AlphaFoldDB" id="A0A0F9DYU2"/>
<dbReference type="EMBL" id="LAZR01027019">
    <property type="protein sequence ID" value="KKL67008.1"/>
    <property type="molecule type" value="Genomic_DNA"/>
</dbReference>
<evidence type="ECO:0000313" key="1">
    <source>
        <dbReference type="EMBL" id="KKL67008.1"/>
    </source>
</evidence>
<protein>
    <submittedName>
        <fullName evidence="1">Uncharacterized protein</fullName>
    </submittedName>
</protein>
<sequence length="98" mass="11027">MKIEPGTHCPLLDKECIQFKCVLWTQLRGTHPQTGQEVDEYSCAIAWLPMLLIENAKEVKQGAAATESFRNVMLELNKGTPPEVIEDRAMRRAIKDGS</sequence>
<name>A0A0F9DYU2_9ZZZZ</name>
<accession>A0A0F9DYU2</accession>
<organism evidence="1">
    <name type="scientific">marine sediment metagenome</name>
    <dbReference type="NCBI Taxonomy" id="412755"/>
    <lineage>
        <taxon>unclassified sequences</taxon>
        <taxon>metagenomes</taxon>
        <taxon>ecological metagenomes</taxon>
    </lineage>
</organism>
<proteinExistence type="predicted"/>
<gene>
    <name evidence="1" type="ORF">LCGC14_2139270</name>
</gene>
<reference evidence="1" key="1">
    <citation type="journal article" date="2015" name="Nature">
        <title>Complex archaea that bridge the gap between prokaryotes and eukaryotes.</title>
        <authorList>
            <person name="Spang A."/>
            <person name="Saw J.H."/>
            <person name="Jorgensen S.L."/>
            <person name="Zaremba-Niedzwiedzka K."/>
            <person name="Martijn J."/>
            <person name="Lind A.E."/>
            <person name="van Eijk R."/>
            <person name="Schleper C."/>
            <person name="Guy L."/>
            <person name="Ettema T.J."/>
        </authorList>
    </citation>
    <scope>NUCLEOTIDE SEQUENCE</scope>
</reference>
<comment type="caution">
    <text evidence="1">The sequence shown here is derived from an EMBL/GenBank/DDBJ whole genome shotgun (WGS) entry which is preliminary data.</text>
</comment>